<reference evidence="4" key="3">
    <citation type="submission" date="2018-08" db="UniProtKB">
        <authorList>
            <consortium name="EnsemblPlants"/>
        </authorList>
    </citation>
    <scope>IDENTIFICATION</scope>
    <source>
        <strain evidence="4">cv. Bd21</strain>
    </source>
</reference>
<dbReference type="InterPro" id="IPR025558">
    <property type="entry name" value="DUF4283"/>
</dbReference>
<reference evidence="3 4" key="1">
    <citation type="journal article" date="2010" name="Nature">
        <title>Genome sequencing and analysis of the model grass Brachypodium distachyon.</title>
        <authorList>
            <consortium name="International Brachypodium Initiative"/>
        </authorList>
    </citation>
    <scope>NUCLEOTIDE SEQUENCE [LARGE SCALE GENOMIC DNA]</scope>
    <source>
        <strain evidence="3 4">Bd21</strain>
    </source>
</reference>
<name>A0A2K2CZW2_BRADI</name>
<evidence type="ECO:0000256" key="1">
    <source>
        <dbReference type="SAM" id="MobiDB-lite"/>
    </source>
</evidence>
<evidence type="ECO:0000259" key="2">
    <source>
        <dbReference type="Pfam" id="PF14111"/>
    </source>
</evidence>
<dbReference type="EMBL" id="CM000882">
    <property type="protein sequence ID" value="PNT67563.1"/>
    <property type="molecule type" value="Genomic_DNA"/>
</dbReference>
<accession>A0A2K2CZW2</accession>
<sequence>MVKEFRWLALARVHTPRPFSVTGFKETMRSIWSLVHDAHCREVDNNLFLIRFFCIGDWKKVMNQGPCHMGTNPLNPDLYRRESVCDQLARRIGRVLSVEMNLPKYYEGDYIRECGDGVHAPADLQYGKWLLAKRRTAPTSVTFASRAPSTGRRGGRGGFGGRDLADTATSPAKQMQTSGNGLPISPSVSKKLEMGGADSIDPKIVDATMGEGTQESTDGDVPVPPPPPKYTKLKEHKRAKQGGASTSGGKDSERSTTSMEEDRRAQ</sequence>
<feature type="compositionally biased region" description="Polar residues" evidence="1">
    <location>
        <begin position="167"/>
        <end position="180"/>
    </location>
</feature>
<dbReference type="FunCoup" id="A0A2K2CZW2">
    <property type="interactions" value="1"/>
</dbReference>
<reference evidence="3" key="2">
    <citation type="submission" date="2017-06" db="EMBL/GenBank/DDBJ databases">
        <title>WGS assembly of Brachypodium distachyon.</title>
        <authorList>
            <consortium name="The International Brachypodium Initiative"/>
            <person name="Lucas S."/>
            <person name="Harmon-Smith M."/>
            <person name="Lail K."/>
            <person name="Tice H."/>
            <person name="Grimwood J."/>
            <person name="Bruce D."/>
            <person name="Barry K."/>
            <person name="Shu S."/>
            <person name="Lindquist E."/>
            <person name="Wang M."/>
            <person name="Pitluck S."/>
            <person name="Vogel J.P."/>
            <person name="Garvin D.F."/>
            <person name="Mockler T.C."/>
            <person name="Schmutz J."/>
            <person name="Rokhsar D."/>
            <person name="Bevan M.W."/>
        </authorList>
    </citation>
    <scope>NUCLEOTIDE SEQUENCE</scope>
    <source>
        <strain evidence="3">Bd21</strain>
    </source>
</reference>
<dbReference type="EnsemblPlants" id="PNT67563">
    <property type="protein sequence ID" value="PNT67563"/>
    <property type="gene ID" value="BRADI_3g28984v3"/>
</dbReference>
<keyword evidence="5" id="KW-1185">Reference proteome</keyword>
<dbReference type="OrthoDB" id="656425at2759"/>
<protein>
    <recommendedName>
        <fullName evidence="2">DUF4283 domain-containing protein</fullName>
    </recommendedName>
</protein>
<proteinExistence type="predicted"/>
<dbReference type="Pfam" id="PF14111">
    <property type="entry name" value="DUF4283"/>
    <property type="match status" value="1"/>
</dbReference>
<evidence type="ECO:0000313" key="3">
    <source>
        <dbReference type="EMBL" id="PNT67563.1"/>
    </source>
</evidence>
<dbReference type="InParanoid" id="A0A2K2CZW2"/>
<dbReference type="AlphaFoldDB" id="A0A2K2CZW2"/>
<feature type="domain" description="DUF4283" evidence="2">
    <location>
        <begin position="16"/>
        <end position="80"/>
    </location>
</feature>
<feature type="compositionally biased region" description="Basic and acidic residues" evidence="1">
    <location>
        <begin position="250"/>
        <end position="266"/>
    </location>
</feature>
<dbReference type="Gramene" id="PNT67563">
    <property type="protein sequence ID" value="PNT67563"/>
    <property type="gene ID" value="BRADI_3g28984v3"/>
</dbReference>
<evidence type="ECO:0000313" key="5">
    <source>
        <dbReference type="Proteomes" id="UP000008810"/>
    </source>
</evidence>
<dbReference type="Proteomes" id="UP000008810">
    <property type="component" value="Chromosome 3"/>
</dbReference>
<gene>
    <name evidence="3" type="ORF">BRADI_3g28984v3</name>
</gene>
<feature type="region of interest" description="Disordered" evidence="1">
    <location>
        <begin position="141"/>
        <end position="266"/>
    </location>
</feature>
<evidence type="ECO:0000313" key="4">
    <source>
        <dbReference type="EnsemblPlants" id="PNT67563"/>
    </source>
</evidence>
<organism evidence="3">
    <name type="scientific">Brachypodium distachyon</name>
    <name type="common">Purple false brome</name>
    <name type="synonym">Trachynia distachya</name>
    <dbReference type="NCBI Taxonomy" id="15368"/>
    <lineage>
        <taxon>Eukaryota</taxon>
        <taxon>Viridiplantae</taxon>
        <taxon>Streptophyta</taxon>
        <taxon>Embryophyta</taxon>
        <taxon>Tracheophyta</taxon>
        <taxon>Spermatophyta</taxon>
        <taxon>Magnoliopsida</taxon>
        <taxon>Liliopsida</taxon>
        <taxon>Poales</taxon>
        <taxon>Poaceae</taxon>
        <taxon>BOP clade</taxon>
        <taxon>Pooideae</taxon>
        <taxon>Stipodae</taxon>
        <taxon>Brachypodieae</taxon>
        <taxon>Brachypodium</taxon>
    </lineage>
</organism>